<dbReference type="EMBL" id="CAJOAY010016477">
    <property type="protein sequence ID" value="CAF4301343.1"/>
    <property type="molecule type" value="Genomic_DNA"/>
</dbReference>
<comment type="caution">
    <text evidence="1">The sequence shown here is derived from an EMBL/GenBank/DDBJ whole genome shotgun (WGS) entry which is preliminary data.</text>
</comment>
<name>A0A820HTV3_9BILA</name>
<accession>A0A820HTV3</accession>
<evidence type="ECO:0000313" key="2">
    <source>
        <dbReference type="Proteomes" id="UP000663881"/>
    </source>
</evidence>
<protein>
    <submittedName>
        <fullName evidence="1">Uncharacterized protein</fullName>
    </submittedName>
</protein>
<feature type="non-terminal residue" evidence="1">
    <location>
        <position position="1"/>
    </location>
</feature>
<gene>
    <name evidence="1" type="ORF">OKA104_LOCUS46221</name>
</gene>
<organism evidence="1 2">
    <name type="scientific">Adineta steineri</name>
    <dbReference type="NCBI Taxonomy" id="433720"/>
    <lineage>
        <taxon>Eukaryota</taxon>
        <taxon>Metazoa</taxon>
        <taxon>Spiralia</taxon>
        <taxon>Gnathifera</taxon>
        <taxon>Rotifera</taxon>
        <taxon>Eurotatoria</taxon>
        <taxon>Bdelloidea</taxon>
        <taxon>Adinetida</taxon>
        <taxon>Adinetidae</taxon>
        <taxon>Adineta</taxon>
    </lineage>
</organism>
<sequence>MDKKSFYSCRIIKEKSKYQLYQYFLSQNNKIYIFKINVTLNGDQFSDPNIIADDLPFKSTLIYVNSEGVSVDLFQLYGAQTHMGRYGALVMDKLFTLEEITTITKDEL</sequence>
<reference evidence="1" key="1">
    <citation type="submission" date="2021-02" db="EMBL/GenBank/DDBJ databases">
        <authorList>
            <person name="Nowell W R."/>
        </authorList>
    </citation>
    <scope>NUCLEOTIDE SEQUENCE</scope>
</reference>
<proteinExistence type="predicted"/>
<dbReference type="AlphaFoldDB" id="A0A820HTV3"/>
<evidence type="ECO:0000313" key="1">
    <source>
        <dbReference type="EMBL" id="CAF4301343.1"/>
    </source>
</evidence>
<dbReference type="Proteomes" id="UP000663881">
    <property type="component" value="Unassembled WGS sequence"/>
</dbReference>